<dbReference type="RefSeq" id="WP_022635873.1">
    <property type="nucleotide sequence ID" value="NZ_ASJR01000002.1"/>
</dbReference>
<dbReference type="EMBL" id="ASJR01000002">
    <property type="protein sequence ID" value="ERP39160.1"/>
    <property type="molecule type" value="Genomic_DNA"/>
</dbReference>
<keyword evidence="5" id="KW-0862">Zinc</keyword>
<reference evidence="10 11" key="1">
    <citation type="journal article" date="2013" name="Environ. Microbiol.">
        <title>Genome analysis of Chitinivibrio alkaliphilus gen. nov., sp. nov., a novel extremely haloalkaliphilic anaerobic chitinolytic bacterium from the candidate phylum Termite Group 3.</title>
        <authorList>
            <person name="Sorokin D.Y."/>
            <person name="Gumerov V.M."/>
            <person name="Rakitin A.L."/>
            <person name="Beletsky A.V."/>
            <person name="Damste J.S."/>
            <person name="Muyzer G."/>
            <person name="Mardanov A.V."/>
            <person name="Ravin N.V."/>
        </authorList>
    </citation>
    <scope>NUCLEOTIDE SEQUENCE [LARGE SCALE GENOMIC DNA]</scope>
    <source>
        <strain evidence="10 11">ACht1</strain>
    </source>
</reference>
<dbReference type="Pfam" id="PF01964">
    <property type="entry name" value="ThiC_Rad_SAM"/>
    <property type="match status" value="1"/>
</dbReference>
<dbReference type="NCBIfam" id="TIGR00190">
    <property type="entry name" value="thiC"/>
    <property type="match status" value="1"/>
</dbReference>
<dbReference type="GO" id="GO:0051539">
    <property type="term" value="F:4 iron, 4 sulfur cluster binding"/>
    <property type="evidence" value="ECO:0007669"/>
    <property type="project" value="UniProtKB-KW"/>
</dbReference>
<keyword evidence="6" id="KW-0408">Iron</keyword>
<keyword evidence="11" id="KW-1185">Reference proteome</keyword>
<dbReference type="SFLD" id="SFLDF00407">
    <property type="entry name" value="phosphomethylpyrimidine_syntha"/>
    <property type="match status" value="1"/>
</dbReference>
<name>U7D877_9BACT</name>
<protein>
    <recommendedName>
        <fullName evidence="9">Phosphomethylpyrimidine synthase</fullName>
        <ecNumber evidence="9">4.1.99.17</ecNumber>
    </recommendedName>
</protein>
<dbReference type="GO" id="GO:0009228">
    <property type="term" value="P:thiamine biosynthetic process"/>
    <property type="evidence" value="ECO:0007669"/>
    <property type="project" value="UniProtKB-UniRule"/>
</dbReference>
<dbReference type="GO" id="GO:0046872">
    <property type="term" value="F:metal ion binding"/>
    <property type="evidence" value="ECO:0007669"/>
    <property type="project" value="UniProtKB-KW"/>
</dbReference>
<sequence length="427" mass="46710">MTRMLEAQNGQITEEIRAAAKLENMDAEQFREKVAQGHITIVRNSKRSITPLIIGEGTSIKVNANIGTSSSQEDLSQELEKVRLCEKYGAHALMDLSTSGDLAAIRKKIMDTTSLALGTVPLYEMAFRAQEKKKSVLDLTADEMFAVIEDHCAQGVDFLTLHCGVTKQTVQRFKEVKRLGGATSRGGTIIMEWIHHNKEESPLYAQYDRLLDILAKYDVAISLGDAFRPGATSDATDRAQIEELSILGELVDRARKRGVGSFVEGPGHVPLNQIVTNIQIQKRLCRNAPFYVLGPLTTDTSLGHDHISGAIGGALAGMAGVDFLCYVTPAEHLRLPSLDDVKEGVIASKIAAQSADLAKGVPAAIERDDAMTRAKIAFDWETIYKLSVDPEKARAYRESLPPSMKAEECCSMCGEFCAVKRSNEVLK</sequence>
<dbReference type="InterPro" id="IPR002817">
    <property type="entry name" value="ThiC/BzaA/B"/>
</dbReference>
<dbReference type="SFLD" id="SFLDG01114">
    <property type="entry name" value="phosphomethylpyrimidine_syntha"/>
    <property type="match status" value="1"/>
</dbReference>
<evidence type="ECO:0000256" key="7">
    <source>
        <dbReference type="ARBA" id="ARBA00023014"/>
    </source>
</evidence>
<dbReference type="GO" id="GO:0070284">
    <property type="term" value="F:phosphomethylpyrimidine synthase activity"/>
    <property type="evidence" value="ECO:0007669"/>
    <property type="project" value="UniProtKB-EC"/>
</dbReference>
<comment type="cofactor">
    <cofactor evidence="1">
        <name>[4Fe-4S] cluster</name>
        <dbReference type="ChEBI" id="CHEBI:49883"/>
    </cofactor>
</comment>
<dbReference type="eggNOG" id="COG0422">
    <property type="taxonomic scope" value="Bacteria"/>
</dbReference>
<dbReference type="SFLD" id="SFLDS00113">
    <property type="entry name" value="Radical_SAM_Phosphomethylpyrim"/>
    <property type="match status" value="1"/>
</dbReference>
<dbReference type="Proteomes" id="UP000017148">
    <property type="component" value="Unassembled WGS sequence"/>
</dbReference>
<dbReference type="AlphaFoldDB" id="U7D877"/>
<dbReference type="STRING" id="1313304.CALK_0330"/>
<dbReference type="Gene3D" id="6.10.250.620">
    <property type="match status" value="1"/>
</dbReference>
<keyword evidence="4" id="KW-0479">Metal-binding</keyword>
<dbReference type="NCBIfam" id="NF009895">
    <property type="entry name" value="PRK13352.1"/>
    <property type="match status" value="1"/>
</dbReference>
<dbReference type="PANTHER" id="PTHR30557">
    <property type="entry name" value="THIAMINE BIOSYNTHESIS PROTEIN THIC"/>
    <property type="match status" value="1"/>
</dbReference>
<evidence type="ECO:0000313" key="11">
    <source>
        <dbReference type="Proteomes" id="UP000017148"/>
    </source>
</evidence>
<evidence type="ECO:0000256" key="4">
    <source>
        <dbReference type="ARBA" id="ARBA00022723"/>
    </source>
</evidence>
<evidence type="ECO:0000313" key="10">
    <source>
        <dbReference type="EMBL" id="ERP39160.1"/>
    </source>
</evidence>
<evidence type="ECO:0000256" key="3">
    <source>
        <dbReference type="ARBA" id="ARBA00022691"/>
    </source>
</evidence>
<dbReference type="PATRIC" id="fig|1313304.3.peg.310"/>
<dbReference type="Gene3D" id="3.20.20.540">
    <property type="entry name" value="Radical SAM ThiC family, central domain"/>
    <property type="match status" value="1"/>
</dbReference>
<evidence type="ECO:0000256" key="6">
    <source>
        <dbReference type="ARBA" id="ARBA00023004"/>
    </source>
</evidence>
<evidence type="ECO:0000256" key="5">
    <source>
        <dbReference type="ARBA" id="ARBA00022833"/>
    </source>
</evidence>
<evidence type="ECO:0000256" key="1">
    <source>
        <dbReference type="ARBA" id="ARBA00001966"/>
    </source>
</evidence>
<gene>
    <name evidence="10" type="ORF">CALK_0330</name>
</gene>
<evidence type="ECO:0000256" key="9">
    <source>
        <dbReference type="NCBIfam" id="TIGR00190"/>
    </source>
</evidence>
<organism evidence="10 11">
    <name type="scientific">Chitinivibrio alkaliphilus ACht1</name>
    <dbReference type="NCBI Taxonomy" id="1313304"/>
    <lineage>
        <taxon>Bacteria</taxon>
        <taxon>Pseudomonadati</taxon>
        <taxon>Fibrobacterota</taxon>
        <taxon>Chitinivibrionia</taxon>
        <taxon>Chitinivibrionales</taxon>
        <taxon>Chitinivibrionaceae</taxon>
        <taxon>Chitinivibrio</taxon>
    </lineage>
</organism>
<keyword evidence="7" id="KW-0411">Iron-sulfur</keyword>
<keyword evidence="8" id="KW-0456">Lyase</keyword>
<evidence type="ECO:0000256" key="8">
    <source>
        <dbReference type="ARBA" id="ARBA00023239"/>
    </source>
</evidence>
<dbReference type="InterPro" id="IPR038521">
    <property type="entry name" value="ThiC/Bza_core_dom"/>
</dbReference>
<accession>U7D877</accession>
<proteinExistence type="predicted"/>
<dbReference type="EC" id="4.1.99.17" evidence="9"/>
<keyword evidence="3" id="KW-0949">S-adenosyl-L-methionine</keyword>
<dbReference type="PANTHER" id="PTHR30557:SF1">
    <property type="entry name" value="PHOSPHOMETHYLPYRIMIDINE SYNTHASE, CHLOROPLASTIC"/>
    <property type="match status" value="1"/>
</dbReference>
<evidence type="ECO:0000256" key="2">
    <source>
        <dbReference type="ARBA" id="ARBA00022485"/>
    </source>
</evidence>
<comment type="caution">
    <text evidence="10">The sequence shown here is derived from an EMBL/GenBank/DDBJ whole genome shotgun (WGS) entry which is preliminary data.</text>
</comment>
<keyword evidence="2" id="KW-0004">4Fe-4S</keyword>
<dbReference type="OrthoDB" id="9805897at2"/>